<proteinExistence type="predicted"/>
<evidence type="ECO:0000256" key="1">
    <source>
        <dbReference type="SAM" id="SignalP"/>
    </source>
</evidence>
<evidence type="ECO:0000313" key="2">
    <source>
        <dbReference type="EMBL" id="MBO2007648.1"/>
    </source>
</evidence>
<keyword evidence="1" id="KW-0732">Signal</keyword>
<name>A0ABS3Q8S8_9BACT</name>
<keyword evidence="3" id="KW-1185">Reference proteome</keyword>
<gene>
    <name evidence="2" type="ORF">J4E00_01200</name>
</gene>
<comment type="caution">
    <text evidence="2">The sequence shown here is derived from an EMBL/GenBank/DDBJ whole genome shotgun (WGS) entry which is preliminary data.</text>
</comment>
<sequence length="286" mass="32146">MKKLAVLFIILLKSSIGYSQTDKNGNPVFESVIVSEEKFEDIELTSSYYTLKNNIENKGSSVFISEKPTLNQIENAATSLASNFYILTKNRNILYFILITGKPRTFLVVNPNTGSKNEYPCKIKGSISENRAMEMINNNYDSKASLNGNKLLFNNNNHQVFSNAEAKDAILQLIKAHKLNNVQGSAVVMRSQNELKALVLQETKEGGKLDFFTPIKGHEYDGMQIKPGIISTMIGIALYKWGRANFDLGISTLDDAVAVFSEFKGRELNQREKDYIKMGFTKELEK</sequence>
<organism evidence="2 3">
    <name type="scientific">Hymenobacter negativus</name>
    <dbReference type="NCBI Taxonomy" id="2795026"/>
    <lineage>
        <taxon>Bacteria</taxon>
        <taxon>Pseudomonadati</taxon>
        <taxon>Bacteroidota</taxon>
        <taxon>Cytophagia</taxon>
        <taxon>Cytophagales</taxon>
        <taxon>Hymenobacteraceae</taxon>
        <taxon>Hymenobacter</taxon>
    </lineage>
</organism>
<dbReference type="EMBL" id="JAGETZ010000001">
    <property type="protein sequence ID" value="MBO2007648.1"/>
    <property type="molecule type" value="Genomic_DNA"/>
</dbReference>
<feature type="chain" id="PRO_5045088455" description="Spi protease inhibitor domain-containing protein" evidence="1">
    <location>
        <begin position="20"/>
        <end position="286"/>
    </location>
</feature>
<dbReference type="RefSeq" id="WP_208173184.1">
    <property type="nucleotide sequence ID" value="NZ_JAGETZ010000001.1"/>
</dbReference>
<protein>
    <recommendedName>
        <fullName evidence="4">Spi protease inhibitor domain-containing protein</fullName>
    </recommendedName>
</protein>
<feature type="signal peptide" evidence="1">
    <location>
        <begin position="1"/>
        <end position="19"/>
    </location>
</feature>
<evidence type="ECO:0000313" key="3">
    <source>
        <dbReference type="Proteomes" id="UP000664369"/>
    </source>
</evidence>
<evidence type="ECO:0008006" key="4">
    <source>
        <dbReference type="Google" id="ProtNLM"/>
    </source>
</evidence>
<accession>A0ABS3Q8S8</accession>
<reference evidence="2 3" key="1">
    <citation type="submission" date="2021-03" db="EMBL/GenBank/DDBJ databases">
        <authorList>
            <person name="Kim M.K."/>
        </authorList>
    </citation>
    <scope>NUCLEOTIDE SEQUENCE [LARGE SCALE GENOMIC DNA]</scope>
    <source>
        <strain evidence="2 3">BT442</strain>
    </source>
</reference>
<dbReference type="Proteomes" id="UP000664369">
    <property type="component" value="Unassembled WGS sequence"/>
</dbReference>